<reference evidence="1 2" key="1">
    <citation type="journal article" date="2015" name="Sci. Rep.">
        <title>Bacteriophages of wastewater foaming-associated filamentous Gordonia reduce host levels in raw activated sludge.</title>
        <authorList>
            <person name="Liu M."/>
            <person name="Gill J.J."/>
            <person name="Young R."/>
            <person name="Summer E.J."/>
        </authorList>
    </citation>
    <scope>NUCLEOTIDE SEQUENCE [LARGE SCALE GENOMIC DNA]</scope>
</reference>
<keyword evidence="2" id="KW-1185">Reference proteome</keyword>
<dbReference type="GeneID" id="28800895"/>
<dbReference type="RefSeq" id="YP_009275742.1">
    <property type="nucleotide sequence ID" value="NC_030932.1"/>
</dbReference>
<organism evidence="1 2">
    <name type="scientific">Gordonia phage Gsput1</name>
    <dbReference type="NCBI Taxonomy" id="1622193"/>
    <lineage>
        <taxon>Viruses</taxon>
        <taxon>Duplodnaviria</taxon>
        <taxon>Heunggongvirae</taxon>
        <taxon>Uroviricota</taxon>
        <taxon>Caudoviricetes</taxon>
        <taxon>Ruthgordonvirinae</taxon>
        <taxon>Gesputvirus</taxon>
        <taxon>Gesputvirus gsput1</taxon>
    </lineage>
</organism>
<protein>
    <submittedName>
        <fullName evidence="1">Uncharacterized protein</fullName>
    </submittedName>
</protein>
<sequence length="60" mass="6803">MVKCAAGEWLDDEDVAAIERAISRGRSMAEIHRQAIRIGATFKLTTFKDHVRARCVCNRK</sequence>
<proteinExistence type="predicted"/>
<dbReference type="KEGG" id="vg:28800895"/>
<accession>A0A0E3T6A1</accession>
<dbReference type="OrthoDB" id="40902at10239"/>
<gene>
    <name evidence="1" type="ORF">Gsput1_56</name>
</gene>
<dbReference type="Proteomes" id="UP000033018">
    <property type="component" value="Segment"/>
</dbReference>
<evidence type="ECO:0000313" key="1">
    <source>
        <dbReference type="EMBL" id="AKC03081.1"/>
    </source>
</evidence>
<name>A0A0E3T6A1_9CAUD</name>
<evidence type="ECO:0000313" key="2">
    <source>
        <dbReference type="Proteomes" id="UP000033018"/>
    </source>
</evidence>
<dbReference type="EMBL" id="KP790011">
    <property type="protein sequence ID" value="AKC03081.1"/>
    <property type="molecule type" value="Genomic_DNA"/>
</dbReference>